<feature type="domain" description="GyrI-like small molecule binding" evidence="1">
    <location>
        <begin position="5"/>
        <end position="196"/>
    </location>
</feature>
<gene>
    <name evidence="2" type="ORF">OBO34_08620</name>
</gene>
<protein>
    <submittedName>
        <fullName evidence="2">GyrI-like domain-containing protein</fullName>
    </submittedName>
</protein>
<evidence type="ECO:0000313" key="2">
    <source>
        <dbReference type="EMBL" id="MCU7378420.1"/>
    </source>
</evidence>
<dbReference type="AlphaFoldDB" id="A0A9J6QSG0"/>
<dbReference type="PIRSF" id="PIRSF031644">
    <property type="entry name" value="UCP031644"/>
    <property type="match status" value="1"/>
</dbReference>
<dbReference type="RefSeq" id="WP_253021277.1">
    <property type="nucleotide sequence ID" value="NZ_JAOSHN010000003.1"/>
</dbReference>
<dbReference type="Pfam" id="PF06445">
    <property type="entry name" value="GyrI-like"/>
    <property type="match status" value="1"/>
</dbReference>
<name>A0A9J6QSG0_9FIRM</name>
<dbReference type="InterPro" id="IPR029442">
    <property type="entry name" value="GyrI-like"/>
</dbReference>
<dbReference type="Proteomes" id="UP001065549">
    <property type="component" value="Unassembled WGS sequence"/>
</dbReference>
<dbReference type="InterPro" id="IPR008319">
    <property type="entry name" value="GyrI-like_CCH_Lin2189-like"/>
</dbReference>
<proteinExistence type="predicted"/>
<dbReference type="EMBL" id="JAOSHN010000003">
    <property type="protein sequence ID" value="MCU7378420.1"/>
    <property type="molecule type" value="Genomic_DNA"/>
</dbReference>
<dbReference type="SUPFAM" id="SSF55136">
    <property type="entry name" value="Probable bacterial effector-binding domain"/>
    <property type="match status" value="1"/>
</dbReference>
<sequence length="200" mass="22848">MPKTKPAVIQVPEMIFIMVDGKGDPNTSAEYKNAIEILYGLSYSIKMSKMGGNAPEGYFEYVVPPLEGLWWLDKGYFDGKAIGNKDEFQWTSMIRQPEFITEDVFEEAKAALAKKKPQLDLSAARYTIWEEGLCAQVMHKGSYDDEPATIEKLEQFIEDSGYASDISHERWHHEIYLSDPRKAAAKNLKTVIRHPIRRNV</sequence>
<dbReference type="Gene3D" id="3.20.80.10">
    <property type="entry name" value="Regulatory factor, effector binding domain"/>
    <property type="match status" value="1"/>
</dbReference>
<evidence type="ECO:0000259" key="1">
    <source>
        <dbReference type="Pfam" id="PF06445"/>
    </source>
</evidence>
<reference evidence="2" key="1">
    <citation type="submission" date="2022-09" db="EMBL/GenBank/DDBJ databases">
        <title>Culturomic study of gut microbiota in children with autism spectrum disorder.</title>
        <authorList>
            <person name="Efimov B.A."/>
            <person name="Chaplin A.V."/>
            <person name="Sokolova S.R."/>
            <person name="Pikina A.P."/>
            <person name="Korzhanova M."/>
            <person name="Belova V."/>
            <person name="Korostin D."/>
        </authorList>
    </citation>
    <scope>NUCLEOTIDE SEQUENCE</scope>
    <source>
        <strain evidence="2">ASD5510</strain>
    </source>
</reference>
<accession>A0A9J6QSG0</accession>
<keyword evidence="3" id="KW-1185">Reference proteome</keyword>
<organism evidence="2 3">
    <name type="scientific">Hominibacterium faecale</name>
    <dbReference type="NCBI Taxonomy" id="2839743"/>
    <lineage>
        <taxon>Bacteria</taxon>
        <taxon>Bacillati</taxon>
        <taxon>Bacillota</taxon>
        <taxon>Clostridia</taxon>
        <taxon>Peptostreptococcales</taxon>
        <taxon>Anaerovoracaceae</taxon>
        <taxon>Hominibacterium</taxon>
    </lineage>
</organism>
<comment type="caution">
    <text evidence="2">The sequence shown here is derived from an EMBL/GenBank/DDBJ whole genome shotgun (WGS) entry which is preliminary data.</text>
</comment>
<evidence type="ECO:0000313" key="3">
    <source>
        <dbReference type="Proteomes" id="UP001065549"/>
    </source>
</evidence>
<dbReference type="InterPro" id="IPR011256">
    <property type="entry name" value="Reg_factor_effector_dom_sf"/>
</dbReference>